<dbReference type="GO" id="GO:0008360">
    <property type="term" value="P:regulation of cell shape"/>
    <property type="evidence" value="ECO:0007669"/>
    <property type="project" value="UniProtKB-UniRule"/>
</dbReference>
<gene>
    <name evidence="3" type="ORF">AVDCRST_MAG50-339</name>
</gene>
<dbReference type="EMBL" id="CADCTF010000013">
    <property type="protein sequence ID" value="CAA9213955.1"/>
    <property type="molecule type" value="Genomic_DNA"/>
</dbReference>
<dbReference type="HAMAP" id="MF_00973">
    <property type="entry name" value="Gluconeogen_factor"/>
    <property type="match status" value="1"/>
</dbReference>
<proteinExistence type="inferred from homology"/>
<keyword evidence="3" id="KW-0808">Transferase</keyword>
<dbReference type="SUPFAM" id="SSF142338">
    <property type="entry name" value="CofD-like"/>
    <property type="match status" value="1"/>
</dbReference>
<dbReference type="AlphaFoldDB" id="A0A6J4H6E9"/>
<evidence type="ECO:0000256" key="2">
    <source>
        <dbReference type="HAMAP-Rule" id="MF_00973"/>
    </source>
</evidence>
<dbReference type="GO" id="GO:0043743">
    <property type="term" value="F:LPPG:FO 2-phospho-L-lactate transferase activity"/>
    <property type="evidence" value="ECO:0007669"/>
    <property type="project" value="InterPro"/>
</dbReference>
<dbReference type="Gene3D" id="3.40.50.10680">
    <property type="entry name" value="CofD-like domains"/>
    <property type="match status" value="1"/>
</dbReference>
<dbReference type="GO" id="GO:0005737">
    <property type="term" value="C:cytoplasm"/>
    <property type="evidence" value="ECO:0007669"/>
    <property type="project" value="UniProtKB-SubCell"/>
</dbReference>
<dbReference type="InterPro" id="IPR038136">
    <property type="entry name" value="CofD-like_dom_sf"/>
</dbReference>
<name>A0A6J4H6E9_9ACTN</name>
<dbReference type="PANTHER" id="PTHR30135">
    <property type="entry name" value="UNCHARACTERIZED PROTEIN YVCK-RELATED"/>
    <property type="match status" value="1"/>
</dbReference>
<accession>A0A6J4H6E9</accession>
<dbReference type="NCBIfam" id="TIGR01826">
    <property type="entry name" value="CofD_related"/>
    <property type="match status" value="1"/>
</dbReference>
<keyword evidence="1 2" id="KW-0963">Cytoplasm</keyword>
<protein>
    <recommendedName>
        <fullName evidence="2">Putative gluconeogenesis factor</fullName>
    </recommendedName>
</protein>
<evidence type="ECO:0000256" key="1">
    <source>
        <dbReference type="ARBA" id="ARBA00022490"/>
    </source>
</evidence>
<evidence type="ECO:0000313" key="3">
    <source>
        <dbReference type="EMBL" id="CAA9213955.1"/>
    </source>
</evidence>
<comment type="similarity">
    <text evidence="2">Belongs to the gluconeogenesis factor family.</text>
</comment>
<dbReference type="CDD" id="cd07187">
    <property type="entry name" value="YvcK_like"/>
    <property type="match status" value="1"/>
</dbReference>
<sequence length="290" mass="29149">MTSAARPRVVALGGGHGLAATLVAARRYAGDVTGIVSVADDGGSSGRLREALGIPAPGDLRRCLVALGEPGSVWGRAFEHRFEAGELRGHALGNVVIAGLAATTGSFIDALVEAGRLVGATGRVLPATLDPVVLKAQSRRGDVEGQVAVAAAGDISCVSVVPADPPAPSEALDAIAEADQILLGPGSLFTSVLAVVAVPELRAAIRQARAPLTYICNLRDQDGETTGFDVAAHVAAVIAHGLTPDTVVYDPDALPVGRLQVRSIAASVADAGTGGHDPGRLAVVLADLVG</sequence>
<dbReference type="InterPro" id="IPR002882">
    <property type="entry name" value="CofD"/>
</dbReference>
<dbReference type="PANTHER" id="PTHR30135:SF3">
    <property type="entry name" value="GLUCONEOGENESIS FACTOR-RELATED"/>
    <property type="match status" value="1"/>
</dbReference>
<reference evidence="3" key="1">
    <citation type="submission" date="2020-02" db="EMBL/GenBank/DDBJ databases">
        <authorList>
            <person name="Meier V. D."/>
        </authorList>
    </citation>
    <scope>NUCLEOTIDE SEQUENCE</scope>
    <source>
        <strain evidence="3">AVDCRST_MAG50</strain>
    </source>
</reference>
<comment type="subcellular location">
    <subcellularLocation>
        <location evidence="2">Cytoplasm</location>
    </subcellularLocation>
</comment>
<dbReference type="Pfam" id="PF01933">
    <property type="entry name" value="CofD"/>
    <property type="match status" value="1"/>
</dbReference>
<dbReference type="InterPro" id="IPR010119">
    <property type="entry name" value="Gluconeogen_factor"/>
</dbReference>
<organism evidence="3">
    <name type="scientific">uncultured Acidimicrobiales bacterium</name>
    <dbReference type="NCBI Taxonomy" id="310071"/>
    <lineage>
        <taxon>Bacteria</taxon>
        <taxon>Bacillati</taxon>
        <taxon>Actinomycetota</taxon>
        <taxon>Acidimicrobiia</taxon>
        <taxon>Acidimicrobiales</taxon>
        <taxon>environmental samples</taxon>
    </lineage>
</organism>
<comment type="function">
    <text evidence="2">Required for morphogenesis under gluconeogenic growth conditions.</text>
</comment>